<dbReference type="Proteomes" id="UP000296216">
    <property type="component" value="Chromosome"/>
</dbReference>
<proteinExistence type="predicted"/>
<dbReference type="PANTHER" id="PTHR39323:SF1">
    <property type="entry name" value="BLR1149 PROTEIN"/>
    <property type="match status" value="1"/>
</dbReference>
<dbReference type="Proteomes" id="UP000323075">
    <property type="component" value="Unassembled WGS sequence"/>
</dbReference>
<reference evidence="1 3" key="1">
    <citation type="journal article" date="2019" name="Microbiol. Resour. Announc.">
        <title>The Genome Sequence of the Halobacterium salinarum Type Strain Is Closely Related to That of Laboratory Strains NRC-1 and R1.</title>
        <authorList>
            <person name="Pfeiffer F."/>
            <person name="Marchfelder A."/>
            <person name="Habermann B."/>
            <person name="Dyall-Smith M.L."/>
        </authorList>
    </citation>
    <scope>NUCLEOTIDE SEQUENCE [LARGE SCALE GENOMIC DNA]</scope>
    <source>
        <strain evidence="1">91-R6</strain>
        <strain evidence="3">ATCC 33171 / DSM 3754 / JCM 8978 / NBRC 102687 / NCIMB 764 / 91-R6</strain>
    </source>
</reference>
<dbReference type="EMBL" id="CP038631">
    <property type="protein sequence ID" value="QCC44345.1"/>
    <property type="molecule type" value="Genomic_DNA"/>
</dbReference>
<name>A0A4D6GRK4_HALS9</name>
<reference evidence="2 4" key="2">
    <citation type="submission" date="2019-07" db="EMBL/GenBank/DDBJ databases">
        <title>Genomic Encyclopedia of Archaeal and Bacterial Type Strains, Phase II (KMG-II): from individual species to whole genera.</title>
        <authorList>
            <person name="Goeker M."/>
        </authorList>
    </citation>
    <scope>NUCLEOTIDE SEQUENCE [LARGE SCALE GENOMIC DNA]</scope>
    <source>
        <strain evidence="2 4">DSM 3754</strain>
    </source>
</reference>
<protein>
    <submittedName>
        <fullName evidence="1">Putative phosphoesterase</fullName>
    </submittedName>
</protein>
<dbReference type="AlphaFoldDB" id="A0A4D6GRK4"/>
<evidence type="ECO:0000313" key="2">
    <source>
        <dbReference type="EMBL" id="TYO76608.1"/>
    </source>
</evidence>
<dbReference type="SUPFAM" id="SSF56300">
    <property type="entry name" value="Metallo-dependent phosphatases"/>
    <property type="match status" value="1"/>
</dbReference>
<dbReference type="InterPro" id="IPR024173">
    <property type="entry name" value="Pesterase_MJ0037-like"/>
</dbReference>
<reference evidence="1" key="3">
    <citation type="journal article" name="MicrobiologyOpen">
        <title>Whole-genome comparison between the type strain of Halobacterium salinarum (DSM 3754(T)) and the laboratory strains R1 and NRC-1.</title>
        <authorList>
            <person name="Pfeiffer F."/>
            <person name="Losensky G."/>
            <person name="Marchfelder A."/>
            <person name="Habermann B."/>
            <person name="Dyall-Smith M."/>
        </authorList>
    </citation>
    <scope>NUCLEOTIDE SEQUENCE</scope>
    <source>
        <strain evidence="1">91-R6</strain>
    </source>
</reference>
<evidence type="ECO:0000313" key="4">
    <source>
        <dbReference type="Proteomes" id="UP000323075"/>
    </source>
</evidence>
<evidence type="ECO:0000313" key="1">
    <source>
        <dbReference type="EMBL" id="QCC44345.1"/>
    </source>
</evidence>
<dbReference type="GeneID" id="68693440"/>
<sequence>MSQTPAWVVFGQRVAYLPAADALVLADLHVGRGSASDERRDILARLRGHLDRFEPARVVVAGDLLHATGSLPAGVAETVGAVVGAIEDSAAGLRVVRGNRDGMLAAVGVSATDSVRLDDGTVVCHGHEEPAADGDRYVVGHQHPAVTISGGQRRPCFLYGPGQYDSADVLVVPAFTRLAAGTPVGTLGDGTAVSPLLAPPAGYRPIVVSNGETLGFPALGDLDGLLVGARGYET</sequence>
<dbReference type="EMBL" id="VRYN01000002">
    <property type="protein sequence ID" value="TYO76608.1"/>
    <property type="molecule type" value="Genomic_DNA"/>
</dbReference>
<dbReference type="InterPro" id="IPR029052">
    <property type="entry name" value="Metallo-depent_PP-like"/>
</dbReference>
<dbReference type="RefSeq" id="WP_049892488.1">
    <property type="nucleotide sequence ID" value="NZ_VRYN01000002.1"/>
</dbReference>
<gene>
    <name evidence="2" type="ORF">APQ99_01248</name>
    <name evidence="1" type="ORF">HBSAL_03090</name>
</gene>
<evidence type="ECO:0000313" key="3">
    <source>
        <dbReference type="Proteomes" id="UP000296216"/>
    </source>
</evidence>
<organism evidence="1 3">
    <name type="scientific">Halobacterium salinarum (strain ATCC 33171 / DSM 3754 / JCM 8978 / NBRC 102687 / NCIMB 764 / 91-R6)</name>
    <dbReference type="NCBI Taxonomy" id="2597657"/>
    <lineage>
        <taxon>Archaea</taxon>
        <taxon>Methanobacteriati</taxon>
        <taxon>Methanobacteriota</taxon>
        <taxon>Stenosarchaea group</taxon>
        <taxon>Halobacteria</taxon>
        <taxon>Halobacteriales</taxon>
        <taxon>Halobacteriaceae</taxon>
        <taxon>Halobacterium</taxon>
    </lineage>
</organism>
<dbReference type="PANTHER" id="PTHR39323">
    <property type="entry name" value="BLR1149 PROTEIN"/>
    <property type="match status" value="1"/>
</dbReference>
<dbReference type="PIRSF" id="PIRSF000887">
    <property type="entry name" value="Pesterase_MJ0037"/>
    <property type="match status" value="1"/>
</dbReference>
<accession>A0A4D6GRK4</accession>